<protein>
    <submittedName>
        <fullName evidence="1">Uncharacterized protein</fullName>
    </submittedName>
</protein>
<proteinExistence type="predicted"/>
<feature type="non-terminal residue" evidence="1">
    <location>
        <position position="52"/>
    </location>
</feature>
<accession>A0A3B0PNL8</accession>
<name>A0A3B0PNL8_9BACT</name>
<dbReference type="EMBL" id="LS991951">
    <property type="protein sequence ID" value="SYV97310.1"/>
    <property type="molecule type" value="Genomic_DNA"/>
</dbReference>
<sequence>MTPEEKKEYVEFSQYIRLKKDEPYKIVKKFARIIKIIYPVIVATPDTDLSSW</sequence>
<organism evidence="1 2">
    <name type="scientific">Mycoplasmopsis edwardii</name>
    <dbReference type="NCBI Taxonomy" id="53558"/>
    <lineage>
        <taxon>Bacteria</taxon>
        <taxon>Bacillati</taxon>
        <taxon>Mycoplasmatota</taxon>
        <taxon>Mycoplasmoidales</taxon>
        <taxon>Metamycoplasmataceae</taxon>
        <taxon>Mycoplasmopsis</taxon>
    </lineage>
</organism>
<gene>
    <name evidence="1" type="ORF">NCTC10132_00675</name>
</gene>
<dbReference type="KEGG" id="medw:NCTC10132_00675"/>
<dbReference type="Proteomes" id="UP000257559">
    <property type="component" value="Chromosome"/>
</dbReference>
<dbReference type="AlphaFoldDB" id="A0A3B0PNL8"/>
<reference evidence="2" key="1">
    <citation type="submission" date="2018-06" db="EMBL/GenBank/DDBJ databases">
        <authorList>
            <consortium name="Pathogen Informatics"/>
        </authorList>
    </citation>
    <scope>NUCLEOTIDE SEQUENCE [LARGE SCALE GENOMIC DNA]</scope>
    <source>
        <strain evidence="2">NCTC10132</strain>
    </source>
</reference>
<evidence type="ECO:0000313" key="2">
    <source>
        <dbReference type="Proteomes" id="UP000257559"/>
    </source>
</evidence>
<evidence type="ECO:0000313" key="1">
    <source>
        <dbReference type="EMBL" id="SYV97310.1"/>
    </source>
</evidence>
<keyword evidence="2" id="KW-1185">Reference proteome</keyword>